<dbReference type="OrthoDB" id="9791261at2"/>
<proteinExistence type="inferred from homology"/>
<evidence type="ECO:0000256" key="2">
    <source>
        <dbReference type="SAM" id="SignalP"/>
    </source>
</evidence>
<dbReference type="Gene3D" id="1.20.1600.10">
    <property type="entry name" value="Outer membrane efflux proteins (OEP)"/>
    <property type="match status" value="1"/>
</dbReference>
<dbReference type="SUPFAM" id="SSF56954">
    <property type="entry name" value="Outer membrane efflux proteins (OEP)"/>
    <property type="match status" value="1"/>
</dbReference>
<feature type="chain" id="PRO_5012386717" evidence="2">
    <location>
        <begin position="23"/>
        <end position="455"/>
    </location>
</feature>
<evidence type="ECO:0000256" key="1">
    <source>
        <dbReference type="ARBA" id="ARBA00007613"/>
    </source>
</evidence>
<dbReference type="Pfam" id="PF02321">
    <property type="entry name" value="OEP"/>
    <property type="match status" value="2"/>
</dbReference>
<feature type="signal peptide" evidence="2">
    <location>
        <begin position="1"/>
        <end position="22"/>
    </location>
</feature>
<keyword evidence="4" id="KW-1185">Reference proteome</keyword>
<gene>
    <name evidence="3" type="ORF">SAMN05443144_1305</name>
</gene>
<organism evidence="3 4">
    <name type="scientific">Fodinibius roseus</name>
    <dbReference type="NCBI Taxonomy" id="1194090"/>
    <lineage>
        <taxon>Bacteria</taxon>
        <taxon>Pseudomonadati</taxon>
        <taxon>Balneolota</taxon>
        <taxon>Balneolia</taxon>
        <taxon>Balneolales</taxon>
        <taxon>Balneolaceae</taxon>
        <taxon>Fodinibius</taxon>
    </lineage>
</organism>
<dbReference type="AlphaFoldDB" id="A0A1M5K6U7"/>
<dbReference type="InterPro" id="IPR010131">
    <property type="entry name" value="MdtP/NodT-like"/>
</dbReference>
<keyword evidence="2" id="KW-0732">Signal</keyword>
<dbReference type="PROSITE" id="PS51257">
    <property type="entry name" value="PROKAR_LIPOPROTEIN"/>
    <property type="match status" value="1"/>
</dbReference>
<name>A0A1M5K6U7_9BACT</name>
<protein>
    <submittedName>
        <fullName evidence="3">Outer membrane protein, cobalt-zinc-cadmium efflux system</fullName>
    </submittedName>
</protein>
<sequence>MKLLNPLLALGMLVLAAGCATEETVIEPPSESTLGDQTYETSPALNQNVNPQDTASKITISDTLTFSDALSKALLENPRLQSYGWQVRVKEAERIQASLLPNPQLNAEMENFGGTGPFEGYEGREVTVKLGQKILLGADRLKRKRLAGATKKLAGWDYEAQRLDVLTGVTKAYISALEAQRQWQQQKELVSVAQNLYSSISAQVKAGKVSKLAQTKAQVELSRAKIDLENARNQWESARSSLASYWGSEQPDFNQLKGELSMPSDIPEYARIQTYIQRNPDVARWATELQQRESALGLEQAKGIPDITVSGGYKRAEDLGASAAIVGVSIPLPFFDRNQGNIKAAKYELSRVQIQREAAVTQTYKALQAAYNRLDAAAHEVNQLQEQVLPGAKTAFEAAQIGYRQGKFDYLEVLDAQRTLFSTRTRYIQALAEYNRAVAEVERLIGTPLSEISAN</sequence>
<dbReference type="GO" id="GO:0015562">
    <property type="term" value="F:efflux transmembrane transporter activity"/>
    <property type="evidence" value="ECO:0007669"/>
    <property type="project" value="InterPro"/>
</dbReference>
<dbReference type="PANTHER" id="PTHR30203:SF24">
    <property type="entry name" value="BLR4935 PROTEIN"/>
    <property type="match status" value="1"/>
</dbReference>
<evidence type="ECO:0000313" key="4">
    <source>
        <dbReference type="Proteomes" id="UP000184041"/>
    </source>
</evidence>
<reference evidence="3 4" key="1">
    <citation type="submission" date="2016-11" db="EMBL/GenBank/DDBJ databases">
        <authorList>
            <person name="Jaros S."/>
            <person name="Januszkiewicz K."/>
            <person name="Wedrychowicz H."/>
        </authorList>
    </citation>
    <scope>NUCLEOTIDE SEQUENCE [LARGE SCALE GENOMIC DNA]</scope>
    <source>
        <strain evidence="3 4">DSM 21986</strain>
    </source>
</reference>
<dbReference type="RefSeq" id="WP_073068088.1">
    <property type="nucleotide sequence ID" value="NZ_FQUS01000030.1"/>
</dbReference>
<dbReference type="InterPro" id="IPR003423">
    <property type="entry name" value="OMP_efflux"/>
</dbReference>
<evidence type="ECO:0000313" key="3">
    <source>
        <dbReference type="EMBL" id="SHG48310.1"/>
    </source>
</evidence>
<accession>A0A1M5K6U7</accession>
<dbReference type="EMBL" id="FQUS01000030">
    <property type="protein sequence ID" value="SHG48310.1"/>
    <property type="molecule type" value="Genomic_DNA"/>
</dbReference>
<comment type="similarity">
    <text evidence="1">Belongs to the outer membrane factor (OMF) (TC 1.B.17) family.</text>
</comment>
<dbReference type="Proteomes" id="UP000184041">
    <property type="component" value="Unassembled WGS sequence"/>
</dbReference>
<dbReference type="STRING" id="1194090.SAMN05443144_1305"/>
<dbReference type="PANTHER" id="PTHR30203">
    <property type="entry name" value="OUTER MEMBRANE CATION EFFLUX PROTEIN"/>
    <property type="match status" value="1"/>
</dbReference>